<dbReference type="Pfam" id="PF10601">
    <property type="entry name" value="zf-LITAF-like"/>
    <property type="match status" value="1"/>
</dbReference>
<comment type="subcellular location">
    <subcellularLocation>
        <location evidence="2">Endosome membrane</location>
        <topology evidence="2">Peripheral membrane protein</topology>
    </subcellularLocation>
    <subcellularLocation>
        <location evidence="1">Late endosome membrane</location>
    </subcellularLocation>
    <subcellularLocation>
        <location evidence="3">Lysosome membrane</location>
        <topology evidence="3">Peripheral membrane protein</topology>
        <orientation evidence="3">Cytoplasmic side</orientation>
    </subcellularLocation>
</comment>
<reference evidence="10 11" key="1">
    <citation type="submission" date="2021-04" db="EMBL/GenBank/DDBJ databases">
        <authorList>
            <person name="Bliznina A."/>
        </authorList>
    </citation>
    <scope>NUCLEOTIDE SEQUENCE [LARGE SCALE GENOMIC DNA]</scope>
</reference>
<keyword evidence="6" id="KW-0862">Zinc</keyword>
<dbReference type="EMBL" id="OU015567">
    <property type="protein sequence ID" value="CAG5112200.1"/>
    <property type="molecule type" value="Genomic_DNA"/>
</dbReference>
<evidence type="ECO:0000256" key="1">
    <source>
        <dbReference type="ARBA" id="ARBA00004414"/>
    </source>
</evidence>
<feature type="domain" description="LITAF" evidence="9">
    <location>
        <begin position="43"/>
        <end position="129"/>
    </location>
</feature>
<protein>
    <submittedName>
        <fullName evidence="10">Oidioi.mRNA.OKI2018_I69.chr2.g6443.t1.cds</fullName>
    </submittedName>
</protein>
<dbReference type="InterPro" id="IPR037519">
    <property type="entry name" value="LITAF_fam"/>
</dbReference>
<keyword evidence="7" id="KW-0472">Membrane</keyword>
<dbReference type="PANTHER" id="PTHR23292">
    <property type="entry name" value="LIPOPOLYSACCHARIDE-INDUCED TUMOR NECROSIS FACTOR-ALPHA FACTOR"/>
    <property type="match status" value="1"/>
</dbReference>
<evidence type="ECO:0000256" key="6">
    <source>
        <dbReference type="ARBA" id="ARBA00022833"/>
    </source>
</evidence>
<feature type="region of interest" description="Disordered" evidence="8">
    <location>
        <begin position="1"/>
        <end position="54"/>
    </location>
</feature>
<sequence>MAQNPGYNPNFDTQWSTNQWSSTTAPPPAYGHTPLPGQQPVFAQPMPNQPTNPRHLGSEPMFCVCPHCKKEGMSSTQKDTGLGNHLGALGCIIVGCVLGCCFIPYCIDDLKDTVHTCSSCQRVIGTKTHFLIF</sequence>
<name>A0ABN7T3H0_OIKDI</name>
<accession>A0ABN7T3H0</accession>
<evidence type="ECO:0000256" key="3">
    <source>
        <dbReference type="ARBA" id="ARBA00004630"/>
    </source>
</evidence>
<organism evidence="10 11">
    <name type="scientific">Oikopleura dioica</name>
    <name type="common">Tunicate</name>
    <dbReference type="NCBI Taxonomy" id="34765"/>
    <lineage>
        <taxon>Eukaryota</taxon>
        <taxon>Metazoa</taxon>
        <taxon>Chordata</taxon>
        <taxon>Tunicata</taxon>
        <taxon>Appendicularia</taxon>
        <taxon>Copelata</taxon>
        <taxon>Oikopleuridae</taxon>
        <taxon>Oikopleura</taxon>
    </lineage>
</organism>
<evidence type="ECO:0000256" key="5">
    <source>
        <dbReference type="ARBA" id="ARBA00022723"/>
    </source>
</evidence>
<feature type="compositionally biased region" description="Low complexity" evidence="8">
    <location>
        <begin position="13"/>
        <end position="24"/>
    </location>
</feature>
<dbReference type="PANTHER" id="PTHR23292:SF6">
    <property type="entry name" value="FI16602P1-RELATED"/>
    <property type="match status" value="1"/>
</dbReference>
<evidence type="ECO:0000256" key="7">
    <source>
        <dbReference type="ARBA" id="ARBA00023136"/>
    </source>
</evidence>
<keyword evidence="5" id="KW-0479">Metal-binding</keyword>
<comment type="similarity">
    <text evidence="4">Belongs to the CDIP1/LITAF family.</text>
</comment>
<dbReference type="InterPro" id="IPR006629">
    <property type="entry name" value="LITAF"/>
</dbReference>
<dbReference type="PROSITE" id="PS51837">
    <property type="entry name" value="LITAF"/>
    <property type="match status" value="1"/>
</dbReference>
<evidence type="ECO:0000313" key="11">
    <source>
        <dbReference type="Proteomes" id="UP001158576"/>
    </source>
</evidence>
<evidence type="ECO:0000313" key="10">
    <source>
        <dbReference type="EMBL" id="CAG5112200.1"/>
    </source>
</evidence>
<evidence type="ECO:0000259" key="9">
    <source>
        <dbReference type="PROSITE" id="PS51837"/>
    </source>
</evidence>
<gene>
    <name evidence="10" type="ORF">OKIOD_LOCUS15208</name>
</gene>
<feature type="compositionally biased region" description="Polar residues" evidence="8">
    <location>
        <begin position="1"/>
        <end position="12"/>
    </location>
</feature>
<evidence type="ECO:0000256" key="2">
    <source>
        <dbReference type="ARBA" id="ARBA00004481"/>
    </source>
</evidence>
<evidence type="ECO:0000256" key="8">
    <source>
        <dbReference type="SAM" id="MobiDB-lite"/>
    </source>
</evidence>
<dbReference type="Proteomes" id="UP001158576">
    <property type="component" value="Chromosome 2"/>
</dbReference>
<proteinExistence type="inferred from homology"/>
<evidence type="ECO:0000256" key="4">
    <source>
        <dbReference type="ARBA" id="ARBA00005975"/>
    </source>
</evidence>
<dbReference type="SMART" id="SM00714">
    <property type="entry name" value="LITAF"/>
    <property type="match status" value="1"/>
</dbReference>
<keyword evidence="11" id="KW-1185">Reference proteome</keyword>